<dbReference type="Proteomes" id="UP000308600">
    <property type="component" value="Unassembled WGS sequence"/>
</dbReference>
<protein>
    <submittedName>
        <fullName evidence="1">Uncharacterized protein</fullName>
    </submittedName>
</protein>
<dbReference type="EMBL" id="ML208326">
    <property type="protein sequence ID" value="TFK69695.1"/>
    <property type="molecule type" value="Genomic_DNA"/>
</dbReference>
<sequence>MAFMYSDLFSLSSSPCPSSIVSENDAVEDSSITITSSLPPPSALFDTSVLHLTNGFNRLNVGLAYGDVADPTGLLYMPEAQDRTLPTYAAFFPPAHSPPTATSIGYINPNVLSSTGTQYFAGTEEDTTPYTYTGVVPPQTGTVTLVEQQGLQHAELRVTRKCTRPVGSSATRIAGRRRRRGVKRLYKCNIPGCDGELTSLTNLRGHIDAHYNRRKYPCQFFLCDKSFTYNHGRVRHQNTCRFRHNQGHN</sequence>
<keyword evidence="2" id="KW-1185">Reference proteome</keyword>
<organism evidence="1 2">
    <name type="scientific">Pluteus cervinus</name>
    <dbReference type="NCBI Taxonomy" id="181527"/>
    <lineage>
        <taxon>Eukaryota</taxon>
        <taxon>Fungi</taxon>
        <taxon>Dikarya</taxon>
        <taxon>Basidiomycota</taxon>
        <taxon>Agaricomycotina</taxon>
        <taxon>Agaricomycetes</taxon>
        <taxon>Agaricomycetidae</taxon>
        <taxon>Agaricales</taxon>
        <taxon>Pluteineae</taxon>
        <taxon>Pluteaceae</taxon>
        <taxon>Pluteus</taxon>
    </lineage>
</organism>
<name>A0ACD3AVV5_9AGAR</name>
<evidence type="ECO:0000313" key="2">
    <source>
        <dbReference type="Proteomes" id="UP000308600"/>
    </source>
</evidence>
<accession>A0ACD3AVV5</accession>
<evidence type="ECO:0000313" key="1">
    <source>
        <dbReference type="EMBL" id="TFK69695.1"/>
    </source>
</evidence>
<reference evidence="1 2" key="1">
    <citation type="journal article" date="2019" name="Nat. Ecol. Evol.">
        <title>Megaphylogeny resolves global patterns of mushroom evolution.</title>
        <authorList>
            <person name="Varga T."/>
            <person name="Krizsan K."/>
            <person name="Foldi C."/>
            <person name="Dima B."/>
            <person name="Sanchez-Garcia M."/>
            <person name="Sanchez-Ramirez S."/>
            <person name="Szollosi G.J."/>
            <person name="Szarkandi J.G."/>
            <person name="Papp V."/>
            <person name="Albert L."/>
            <person name="Andreopoulos W."/>
            <person name="Angelini C."/>
            <person name="Antonin V."/>
            <person name="Barry K.W."/>
            <person name="Bougher N.L."/>
            <person name="Buchanan P."/>
            <person name="Buyck B."/>
            <person name="Bense V."/>
            <person name="Catcheside P."/>
            <person name="Chovatia M."/>
            <person name="Cooper J."/>
            <person name="Damon W."/>
            <person name="Desjardin D."/>
            <person name="Finy P."/>
            <person name="Geml J."/>
            <person name="Haridas S."/>
            <person name="Hughes K."/>
            <person name="Justo A."/>
            <person name="Karasinski D."/>
            <person name="Kautmanova I."/>
            <person name="Kiss B."/>
            <person name="Kocsube S."/>
            <person name="Kotiranta H."/>
            <person name="LaButti K.M."/>
            <person name="Lechner B.E."/>
            <person name="Liimatainen K."/>
            <person name="Lipzen A."/>
            <person name="Lukacs Z."/>
            <person name="Mihaltcheva S."/>
            <person name="Morgado L.N."/>
            <person name="Niskanen T."/>
            <person name="Noordeloos M.E."/>
            <person name="Ohm R.A."/>
            <person name="Ortiz-Santana B."/>
            <person name="Ovrebo C."/>
            <person name="Racz N."/>
            <person name="Riley R."/>
            <person name="Savchenko A."/>
            <person name="Shiryaev A."/>
            <person name="Soop K."/>
            <person name="Spirin V."/>
            <person name="Szebenyi C."/>
            <person name="Tomsovsky M."/>
            <person name="Tulloss R.E."/>
            <person name="Uehling J."/>
            <person name="Grigoriev I.V."/>
            <person name="Vagvolgyi C."/>
            <person name="Papp T."/>
            <person name="Martin F.M."/>
            <person name="Miettinen O."/>
            <person name="Hibbett D.S."/>
            <person name="Nagy L.G."/>
        </authorList>
    </citation>
    <scope>NUCLEOTIDE SEQUENCE [LARGE SCALE GENOMIC DNA]</scope>
    <source>
        <strain evidence="1 2">NL-1719</strain>
    </source>
</reference>
<gene>
    <name evidence="1" type="ORF">BDN72DRAFT_592341</name>
</gene>
<proteinExistence type="predicted"/>